<dbReference type="CDD" id="cd00077">
    <property type="entry name" value="HDc"/>
    <property type="match status" value="1"/>
</dbReference>
<dbReference type="InterPro" id="IPR026875">
    <property type="entry name" value="PHydrolase_assoc_dom"/>
</dbReference>
<proteinExistence type="inferred from homology"/>
<dbReference type="Gene3D" id="1.10.3210.10">
    <property type="entry name" value="Hypothetical protein af1432"/>
    <property type="match status" value="1"/>
</dbReference>
<dbReference type="PROSITE" id="PS51831">
    <property type="entry name" value="HD"/>
    <property type="match status" value="1"/>
</dbReference>
<dbReference type="GO" id="GO:0008832">
    <property type="term" value="F:dGTPase activity"/>
    <property type="evidence" value="ECO:0007669"/>
    <property type="project" value="UniProtKB-EC"/>
</dbReference>
<protein>
    <recommendedName>
        <fullName evidence="2">Deoxyguanosinetriphosphate triphosphohydrolase-like protein</fullName>
    </recommendedName>
</protein>
<dbReference type="InterPro" id="IPR003607">
    <property type="entry name" value="HD/PDEase_dom"/>
</dbReference>
<dbReference type="NCBIfam" id="TIGR01353">
    <property type="entry name" value="dGTP_triPase"/>
    <property type="match status" value="1"/>
</dbReference>
<dbReference type="InterPro" id="IPR006674">
    <property type="entry name" value="HD_domain"/>
</dbReference>
<dbReference type="PANTHER" id="PTHR11373">
    <property type="entry name" value="DEOXYNUCLEOSIDE TRIPHOSPHATE TRIPHOSPHOHYDROLASE"/>
    <property type="match status" value="1"/>
</dbReference>
<dbReference type="InterPro" id="IPR050135">
    <property type="entry name" value="dGTPase-like"/>
</dbReference>
<dbReference type="Pfam" id="PF13286">
    <property type="entry name" value="HD_assoc"/>
    <property type="match status" value="1"/>
</dbReference>
<gene>
    <name evidence="4" type="ORF">J3R73_002807</name>
</gene>
<evidence type="ECO:0000259" key="3">
    <source>
        <dbReference type="PROSITE" id="PS51831"/>
    </source>
</evidence>
<sequence>MAKTGGEAMDETVPGLEIPDCVIRPRGPWAVAPYSRGRLHPEPASPTRTDFQRDRDRVIHSTAFRRLKHKTQVFVAHEGDHYRTRLTHTIEVAQIARSLARSLALDEDLAEALALAHDLGHTPFGHTGEDVLDDVMRPYGGFDQNAQSLRIVTRLERRYAEFDGLNLAWETLEGLVKHNGPMLTAAGEPVERYRLHGIPAAILEYQQRQDLELRSFAGAEAQAAAIADDIAYNAHDIDDGLRAGLFELADLGEVPLLGELLADIARRYPGLDRSRTTHELMRRIITRLVEDVIAQGRAAFASGAYRSSDDVRNAGKTLIRFSEAIGSADRGIKGFLYPNMYRHERVMRVRAQAADVVRRLFRRLFEDIGLMPAEWREGMADAGEDRRARRVADYIAGMTDTFAIEEHRRLFDTAPDLR</sequence>
<dbReference type="NCBIfam" id="NF002328">
    <property type="entry name" value="PRK01286.1-3"/>
    <property type="match status" value="1"/>
</dbReference>
<accession>A0ABU0FG40</accession>
<comment type="caution">
    <text evidence="4">The sequence shown here is derived from an EMBL/GenBank/DDBJ whole genome shotgun (WGS) entry which is preliminary data.</text>
</comment>
<evidence type="ECO:0000256" key="2">
    <source>
        <dbReference type="HAMAP-Rule" id="MF_01212"/>
    </source>
</evidence>
<dbReference type="InterPro" id="IPR006261">
    <property type="entry name" value="dGTPase"/>
</dbReference>
<evidence type="ECO:0000313" key="4">
    <source>
        <dbReference type="EMBL" id="MDQ0393015.1"/>
    </source>
</evidence>
<reference evidence="4 5" key="1">
    <citation type="submission" date="2023-07" db="EMBL/GenBank/DDBJ databases">
        <title>Genomic Encyclopedia of Type Strains, Phase IV (KMG-IV): sequencing the most valuable type-strain genomes for metagenomic binning, comparative biology and taxonomic classification.</title>
        <authorList>
            <person name="Goeker M."/>
        </authorList>
    </citation>
    <scope>NUCLEOTIDE SEQUENCE [LARGE SCALE GENOMIC DNA]</scope>
    <source>
        <strain evidence="4 5">DSM 5896</strain>
    </source>
</reference>
<dbReference type="InterPro" id="IPR023023">
    <property type="entry name" value="dNTPase_2"/>
</dbReference>
<organism evidence="4 5">
    <name type="scientific">Labrys monachus</name>
    <dbReference type="NCBI Taxonomy" id="217067"/>
    <lineage>
        <taxon>Bacteria</taxon>
        <taxon>Pseudomonadati</taxon>
        <taxon>Pseudomonadota</taxon>
        <taxon>Alphaproteobacteria</taxon>
        <taxon>Hyphomicrobiales</taxon>
        <taxon>Xanthobacteraceae</taxon>
        <taxon>Labrys</taxon>
    </lineage>
</organism>
<evidence type="ECO:0000313" key="5">
    <source>
        <dbReference type="Proteomes" id="UP001237448"/>
    </source>
</evidence>
<dbReference type="EMBL" id="JAUSVK010000001">
    <property type="protein sequence ID" value="MDQ0393015.1"/>
    <property type="molecule type" value="Genomic_DNA"/>
</dbReference>
<comment type="similarity">
    <text evidence="2">Belongs to the dGTPase family. Type 2 subfamily.</text>
</comment>
<evidence type="ECO:0000256" key="1">
    <source>
        <dbReference type="ARBA" id="ARBA00022801"/>
    </source>
</evidence>
<keyword evidence="5" id="KW-1185">Reference proteome</keyword>
<feature type="domain" description="HD" evidence="3">
    <location>
        <begin position="85"/>
        <end position="233"/>
    </location>
</feature>
<dbReference type="SMART" id="SM00471">
    <property type="entry name" value="HDc"/>
    <property type="match status" value="1"/>
</dbReference>
<dbReference type="Pfam" id="PF01966">
    <property type="entry name" value="HD"/>
    <property type="match status" value="1"/>
</dbReference>
<dbReference type="HAMAP" id="MF_01212">
    <property type="entry name" value="dGTPase_type2"/>
    <property type="match status" value="1"/>
</dbReference>
<dbReference type="PANTHER" id="PTHR11373:SF43">
    <property type="entry name" value="DEOXYGUANOSINETRIPHOSPHATE TRIPHOSPHOHYDROLASE-LIKE PROTEIN"/>
    <property type="match status" value="1"/>
</dbReference>
<dbReference type="NCBIfam" id="NF002326">
    <property type="entry name" value="PRK01286.1-1"/>
    <property type="match status" value="1"/>
</dbReference>
<keyword evidence="1 2" id="KW-0378">Hydrolase</keyword>
<dbReference type="Proteomes" id="UP001237448">
    <property type="component" value="Unassembled WGS sequence"/>
</dbReference>
<name>A0ABU0FG40_9HYPH</name>
<dbReference type="SUPFAM" id="SSF109604">
    <property type="entry name" value="HD-domain/PDEase-like"/>
    <property type="match status" value="1"/>
</dbReference>